<sequence>MILGHVVSLPSPGNGPICLFLPQRNPLGEDLACCWNHAVISNGFLETFHTCMRPVFLVLLAEWPFPAASLQLFVPSLIVSGCNKSDAEKPIAMYVEFYTRNIRTHQIFSLCMPSPGLCKNNSVCGKHGTRHDTRIHRIIAMSLPSYTLA</sequence>
<proteinExistence type="predicted"/>
<dbReference type="GeneID" id="63808378"/>
<evidence type="ECO:0000313" key="2">
    <source>
        <dbReference type="Proteomes" id="UP000193922"/>
    </source>
</evidence>
<evidence type="ECO:0000313" key="1">
    <source>
        <dbReference type="EMBL" id="ORX67682.1"/>
    </source>
</evidence>
<gene>
    <name evidence="1" type="ORF">DL89DRAFT_48811</name>
</gene>
<dbReference type="Proteomes" id="UP000193922">
    <property type="component" value="Unassembled WGS sequence"/>
</dbReference>
<organism evidence="1 2">
    <name type="scientific">Linderina pennispora</name>
    <dbReference type="NCBI Taxonomy" id="61395"/>
    <lineage>
        <taxon>Eukaryota</taxon>
        <taxon>Fungi</taxon>
        <taxon>Fungi incertae sedis</taxon>
        <taxon>Zoopagomycota</taxon>
        <taxon>Kickxellomycotina</taxon>
        <taxon>Kickxellomycetes</taxon>
        <taxon>Kickxellales</taxon>
        <taxon>Kickxellaceae</taxon>
        <taxon>Linderina</taxon>
    </lineage>
</organism>
<accession>A0A1Y1W2S6</accession>
<protein>
    <submittedName>
        <fullName evidence="1">Uncharacterized protein</fullName>
    </submittedName>
</protein>
<keyword evidence="2" id="KW-1185">Reference proteome</keyword>
<dbReference type="AlphaFoldDB" id="A0A1Y1W2S6"/>
<reference evidence="1 2" key="1">
    <citation type="submission" date="2016-07" db="EMBL/GenBank/DDBJ databases">
        <title>Pervasive Adenine N6-methylation of Active Genes in Fungi.</title>
        <authorList>
            <consortium name="DOE Joint Genome Institute"/>
            <person name="Mondo S.J."/>
            <person name="Dannebaum R.O."/>
            <person name="Kuo R.C."/>
            <person name="Labutti K."/>
            <person name="Haridas S."/>
            <person name="Kuo A."/>
            <person name="Salamov A."/>
            <person name="Ahrendt S.R."/>
            <person name="Lipzen A."/>
            <person name="Sullivan W."/>
            <person name="Andreopoulos W.B."/>
            <person name="Clum A."/>
            <person name="Lindquist E."/>
            <person name="Daum C."/>
            <person name="Ramamoorthy G.K."/>
            <person name="Gryganskyi A."/>
            <person name="Culley D."/>
            <person name="Magnuson J.K."/>
            <person name="James T.Y."/>
            <person name="O'Malley M.A."/>
            <person name="Stajich J.E."/>
            <person name="Spatafora J.W."/>
            <person name="Visel A."/>
            <person name="Grigoriev I.V."/>
        </authorList>
    </citation>
    <scope>NUCLEOTIDE SEQUENCE [LARGE SCALE GENOMIC DNA]</scope>
    <source>
        <strain evidence="1 2">ATCC 12442</strain>
    </source>
</reference>
<dbReference type="EMBL" id="MCFD01000012">
    <property type="protein sequence ID" value="ORX67682.1"/>
    <property type="molecule type" value="Genomic_DNA"/>
</dbReference>
<name>A0A1Y1W2S6_9FUNG</name>
<dbReference type="RefSeq" id="XP_040741569.1">
    <property type="nucleotide sequence ID" value="XM_040891730.1"/>
</dbReference>
<comment type="caution">
    <text evidence="1">The sequence shown here is derived from an EMBL/GenBank/DDBJ whole genome shotgun (WGS) entry which is preliminary data.</text>
</comment>